<dbReference type="InterPro" id="IPR005804">
    <property type="entry name" value="FA_desaturase_dom"/>
</dbReference>
<keyword evidence="1" id="KW-0812">Transmembrane</keyword>
<dbReference type="EMBL" id="CP013002">
    <property type="protein sequence ID" value="ALL12609.1"/>
    <property type="molecule type" value="Genomic_DNA"/>
</dbReference>
<dbReference type="Proteomes" id="UP000056905">
    <property type="component" value="Chromosome"/>
</dbReference>
<gene>
    <name evidence="3" type="ORF">AQ619_04125</name>
</gene>
<feature type="transmembrane region" description="Helical" evidence="1">
    <location>
        <begin position="181"/>
        <end position="204"/>
    </location>
</feature>
<organism evidence="3 4">
    <name type="scientific">Caulobacter henricii</name>
    <dbReference type="NCBI Taxonomy" id="69395"/>
    <lineage>
        <taxon>Bacteria</taxon>
        <taxon>Pseudomonadati</taxon>
        <taxon>Pseudomonadota</taxon>
        <taxon>Alphaproteobacteria</taxon>
        <taxon>Caulobacterales</taxon>
        <taxon>Caulobacteraceae</taxon>
        <taxon>Caulobacter</taxon>
    </lineage>
</organism>
<feature type="transmembrane region" description="Helical" evidence="1">
    <location>
        <begin position="59"/>
        <end position="79"/>
    </location>
</feature>
<reference evidence="3 4" key="1">
    <citation type="submission" date="2015-10" db="EMBL/GenBank/DDBJ databases">
        <title>Conservation of the essential genome among Caulobacter and Brevundimonas species.</title>
        <authorList>
            <person name="Scott D."/>
            <person name="Ely B."/>
        </authorList>
    </citation>
    <scope>NUCLEOTIDE SEQUENCE [LARGE SCALE GENOMIC DNA]</scope>
    <source>
        <strain evidence="3 4">CB4</strain>
    </source>
</reference>
<dbReference type="AlphaFoldDB" id="A0A0P0NXH6"/>
<evidence type="ECO:0000313" key="4">
    <source>
        <dbReference type="Proteomes" id="UP000056905"/>
    </source>
</evidence>
<dbReference type="Pfam" id="PF00487">
    <property type="entry name" value="FA_desaturase"/>
    <property type="match status" value="1"/>
</dbReference>
<protein>
    <submittedName>
        <fullName evidence="3">Beta-carotene hydroxylase</fullName>
    </submittedName>
</protein>
<proteinExistence type="predicted"/>
<dbReference type="STRING" id="69395.AQ619_04125"/>
<keyword evidence="1" id="KW-0472">Membrane</keyword>
<dbReference type="RefSeq" id="WP_062144657.1">
    <property type="nucleotide sequence ID" value="NZ_CP013002.1"/>
</dbReference>
<feature type="domain" description="Fatty acid desaturase" evidence="2">
    <location>
        <begin position="61"/>
        <end position="290"/>
    </location>
</feature>
<feature type="transmembrane region" description="Helical" evidence="1">
    <location>
        <begin position="29"/>
        <end position="53"/>
    </location>
</feature>
<evidence type="ECO:0000313" key="3">
    <source>
        <dbReference type="EMBL" id="ALL12609.1"/>
    </source>
</evidence>
<dbReference type="OrthoDB" id="784276at2"/>
<keyword evidence="1" id="KW-1133">Transmembrane helix</keyword>
<accession>A0A0P0NXH6</accession>
<sequence>MSAPTLTDAEVAGLDERALIRLEKTVAEAYLGGVPWGSVTWALVNTAVWFSLWPLTLSGLLPLWAAFPIATVSIALSYLPSHEAQHRIIAREGQPLFWLNELVGHISTLSLVLPYDVARLTHYEHHKHANHPDLDPDYSTHADGTLDFLRRTIANRQPSGAGDKAYGETLMRLGTDEARRAMIIAAVYRLGHFSILFALAWSGHAIEAALIWWLPRQLAATYIQYFLSFAPHHPAKAIGRYRDTRAFRSPLGNILTMGMQFHIIHHLYPRIPLMRTPAAYWAMRPILKARGCDLGAL</sequence>
<dbReference type="KEGG" id="chq:AQ619_04125"/>
<keyword evidence="4" id="KW-1185">Reference proteome</keyword>
<dbReference type="GO" id="GO:0006629">
    <property type="term" value="P:lipid metabolic process"/>
    <property type="evidence" value="ECO:0007669"/>
    <property type="project" value="InterPro"/>
</dbReference>
<name>A0A0P0NXH6_9CAUL</name>
<evidence type="ECO:0000259" key="2">
    <source>
        <dbReference type="Pfam" id="PF00487"/>
    </source>
</evidence>
<evidence type="ECO:0000256" key="1">
    <source>
        <dbReference type="SAM" id="Phobius"/>
    </source>
</evidence>